<name>A0A2I0J8U2_PUNGR</name>
<evidence type="ECO:0000313" key="3">
    <source>
        <dbReference type="Proteomes" id="UP000233551"/>
    </source>
</evidence>
<dbReference type="AlphaFoldDB" id="A0A2I0J8U2"/>
<accession>A0A2I0J8U2</accession>
<feature type="compositionally biased region" description="Polar residues" evidence="1">
    <location>
        <begin position="40"/>
        <end position="49"/>
    </location>
</feature>
<comment type="caution">
    <text evidence="2">The sequence shown here is derived from an EMBL/GenBank/DDBJ whole genome shotgun (WGS) entry which is preliminary data.</text>
</comment>
<evidence type="ECO:0000313" key="2">
    <source>
        <dbReference type="EMBL" id="PKI52671.1"/>
    </source>
</evidence>
<organism evidence="2 3">
    <name type="scientific">Punica granatum</name>
    <name type="common">Pomegranate</name>
    <dbReference type="NCBI Taxonomy" id="22663"/>
    <lineage>
        <taxon>Eukaryota</taxon>
        <taxon>Viridiplantae</taxon>
        <taxon>Streptophyta</taxon>
        <taxon>Embryophyta</taxon>
        <taxon>Tracheophyta</taxon>
        <taxon>Spermatophyta</taxon>
        <taxon>Magnoliopsida</taxon>
        <taxon>eudicotyledons</taxon>
        <taxon>Gunneridae</taxon>
        <taxon>Pentapetalae</taxon>
        <taxon>rosids</taxon>
        <taxon>malvids</taxon>
        <taxon>Myrtales</taxon>
        <taxon>Lythraceae</taxon>
        <taxon>Punica</taxon>
    </lineage>
</organism>
<feature type="region of interest" description="Disordered" evidence="1">
    <location>
        <begin position="38"/>
        <end position="71"/>
    </location>
</feature>
<reference evidence="2 3" key="1">
    <citation type="submission" date="2017-11" db="EMBL/GenBank/DDBJ databases">
        <title>De-novo sequencing of pomegranate (Punica granatum L.) genome.</title>
        <authorList>
            <person name="Akparov Z."/>
            <person name="Amiraslanov A."/>
            <person name="Hajiyeva S."/>
            <person name="Abbasov M."/>
            <person name="Kaur K."/>
            <person name="Hamwieh A."/>
            <person name="Solovyev V."/>
            <person name="Salamov A."/>
            <person name="Braich B."/>
            <person name="Kosarev P."/>
            <person name="Mahmoud A."/>
            <person name="Hajiyev E."/>
            <person name="Babayeva S."/>
            <person name="Izzatullayeva V."/>
            <person name="Mammadov A."/>
            <person name="Mammadov A."/>
            <person name="Sharifova S."/>
            <person name="Ojaghi J."/>
            <person name="Eynullazada K."/>
            <person name="Bayramov B."/>
            <person name="Abdulazimova A."/>
            <person name="Shahmuradov I."/>
        </authorList>
    </citation>
    <scope>NUCLEOTIDE SEQUENCE [LARGE SCALE GENOMIC DNA]</scope>
    <source>
        <strain evidence="3">cv. AG2017</strain>
        <tissue evidence="2">Leaf</tissue>
    </source>
</reference>
<evidence type="ECO:0000256" key="1">
    <source>
        <dbReference type="SAM" id="MobiDB-lite"/>
    </source>
</evidence>
<dbReference type="Proteomes" id="UP000233551">
    <property type="component" value="Unassembled WGS sequence"/>
</dbReference>
<dbReference type="EMBL" id="PGOL01001920">
    <property type="protein sequence ID" value="PKI52671.1"/>
    <property type="molecule type" value="Genomic_DNA"/>
</dbReference>
<protein>
    <submittedName>
        <fullName evidence="2">Uncharacterized protein</fullName>
    </submittedName>
</protein>
<sequence length="87" mass="9281">MGVDSVLARVRRLTGSSHSSSEVCNLVFRLISFVLGISGKGSSPNSEGNKSVAYLTPKSGYGPSQHRTGPRRVPVRLHWATRSGTAL</sequence>
<proteinExistence type="predicted"/>
<keyword evidence="3" id="KW-1185">Reference proteome</keyword>
<gene>
    <name evidence="2" type="ORF">CRG98_026931</name>
</gene>